<dbReference type="InterPro" id="IPR032675">
    <property type="entry name" value="LRR_dom_sf"/>
</dbReference>
<protein>
    <submittedName>
        <fullName evidence="1">Uncharacterized protein</fullName>
    </submittedName>
</protein>
<dbReference type="SUPFAM" id="SSF52047">
    <property type="entry name" value="RNI-like"/>
    <property type="match status" value="1"/>
</dbReference>
<sequence length="584" mass="65133">MDSHWFSYNTYVGPGLAQLGNACMISVVLEEEASHHFSGIRLLVVHQPSEHFNTLSLEECHDPVTFGLQVGTWASHRQVLMRRSEAARCSKGVSMDPRPVCTLIFELVDASDDRYRYHTLVPRSPSEANNLHHARVAFDLAYPYNSSHLFILLAIKSFHSFHRIPEVAGFLGATADARRSHSGIDVHSMRVLPVTRRQQGKYAALPPGVLCHVVKLVLGGKPKGWRTALLSFGLVCKSWVHVLDLALGGFDEVEDEDRPGVLALARVLRLRPERGAAIRVFNPWTYEHYIDPSGEASIGKWQAILDIMRCAASVESVKFSSIHSSIVADFIRLLKELRSVRSCTMNYRSGMKRTPMARGHVFSMHGVQTFIADWEHLETLELLNWRDADPDPEAPVSLHLACNLRVLRLEGGKLTGPQLTRFAPHPTSHLKDLSLVKVQNLPNHDLLSFLNNVTSTLSRLVVLGCTFDRATADEEHAIDAAMPAMIALEHLFTDSSCVSAHAIARKPASEPHSNHAARTLIHIGAANLGMKFEDVAKAVEVTGWKAVDVFWEGAPDWEEAQLERTKQVARERGVAFECHMRRAR</sequence>
<comment type="caution">
    <text evidence="1">The sequence shown here is derived from an EMBL/GenBank/DDBJ whole genome shotgun (WGS) entry which is preliminary data.</text>
</comment>
<keyword evidence="2" id="KW-1185">Reference proteome</keyword>
<organism evidence="1 2">
    <name type="scientific">Lyophyllum shimeji</name>
    <name type="common">Hon-shimeji</name>
    <name type="synonym">Tricholoma shimeji</name>
    <dbReference type="NCBI Taxonomy" id="47721"/>
    <lineage>
        <taxon>Eukaryota</taxon>
        <taxon>Fungi</taxon>
        <taxon>Dikarya</taxon>
        <taxon>Basidiomycota</taxon>
        <taxon>Agaricomycotina</taxon>
        <taxon>Agaricomycetes</taxon>
        <taxon>Agaricomycetidae</taxon>
        <taxon>Agaricales</taxon>
        <taxon>Tricholomatineae</taxon>
        <taxon>Lyophyllaceae</taxon>
        <taxon>Lyophyllum</taxon>
    </lineage>
</organism>
<accession>A0A9P3UR35</accession>
<dbReference type="AlphaFoldDB" id="A0A9P3UR35"/>
<evidence type="ECO:0000313" key="2">
    <source>
        <dbReference type="Proteomes" id="UP001063166"/>
    </source>
</evidence>
<dbReference type="OrthoDB" id="3027638at2759"/>
<dbReference type="Gene3D" id="3.80.10.10">
    <property type="entry name" value="Ribonuclease Inhibitor"/>
    <property type="match status" value="1"/>
</dbReference>
<proteinExistence type="predicted"/>
<evidence type="ECO:0000313" key="1">
    <source>
        <dbReference type="EMBL" id="GLB41847.1"/>
    </source>
</evidence>
<dbReference type="EMBL" id="BRPK01000010">
    <property type="protein sequence ID" value="GLB41847.1"/>
    <property type="molecule type" value="Genomic_DNA"/>
</dbReference>
<dbReference type="Proteomes" id="UP001063166">
    <property type="component" value="Unassembled WGS sequence"/>
</dbReference>
<gene>
    <name evidence="1" type="ORF">LshimejAT787_1004470</name>
</gene>
<name>A0A9P3UR35_LYOSH</name>
<reference evidence="1" key="1">
    <citation type="submission" date="2022-07" db="EMBL/GenBank/DDBJ databases">
        <title>The genome of Lyophyllum shimeji provides insight into the initial evolution of ectomycorrhizal fungal genome.</title>
        <authorList>
            <person name="Kobayashi Y."/>
            <person name="Shibata T."/>
            <person name="Hirakawa H."/>
            <person name="Shigenobu S."/>
            <person name="Nishiyama T."/>
            <person name="Yamada A."/>
            <person name="Hasebe M."/>
            <person name="Kawaguchi M."/>
        </authorList>
    </citation>
    <scope>NUCLEOTIDE SEQUENCE</scope>
    <source>
        <strain evidence="1">AT787</strain>
    </source>
</reference>